<gene>
    <name evidence="12" type="ORF">DY000_02036048</name>
</gene>
<comment type="similarity">
    <text evidence="2 11">Belongs to the methyltransferase superfamily.</text>
</comment>
<keyword evidence="6 11" id="KW-0735">Signal-anchor</keyword>
<proteinExistence type="inferred from homology"/>
<evidence type="ECO:0000256" key="7">
    <source>
        <dbReference type="ARBA" id="ARBA00022989"/>
    </source>
</evidence>
<accession>A0ABQ7DK38</accession>
<dbReference type="EC" id="2.1.1.-" evidence="11"/>
<evidence type="ECO:0000256" key="9">
    <source>
        <dbReference type="ARBA" id="ARBA00023180"/>
    </source>
</evidence>
<dbReference type="Proteomes" id="UP000266723">
    <property type="component" value="Unassembled WGS sequence"/>
</dbReference>
<evidence type="ECO:0000256" key="2">
    <source>
        <dbReference type="ARBA" id="ARBA00008361"/>
    </source>
</evidence>
<evidence type="ECO:0000256" key="11">
    <source>
        <dbReference type="RuleBase" id="RU366043"/>
    </source>
</evidence>
<protein>
    <recommendedName>
        <fullName evidence="11">Methyltransferase</fullName>
        <ecNumber evidence="11">2.1.1.-</ecNumber>
    </recommendedName>
</protein>
<keyword evidence="5 11" id="KW-0812">Transmembrane</keyword>
<evidence type="ECO:0000256" key="4">
    <source>
        <dbReference type="ARBA" id="ARBA00022679"/>
    </source>
</evidence>
<comment type="subcellular location">
    <subcellularLocation>
        <location evidence="10">Endomembrane system</location>
        <topology evidence="10">Single-pass membrane protein</topology>
    </subcellularLocation>
    <subcellularLocation>
        <location evidence="1 11">Membrane</location>
        <topology evidence="1 11">Single-pass type II membrane protein</topology>
    </subcellularLocation>
</comment>
<keyword evidence="13" id="KW-1185">Reference proteome</keyword>
<dbReference type="Pfam" id="PF03141">
    <property type="entry name" value="Methyltransf_29"/>
    <property type="match status" value="2"/>
</dbReference>
<dbReference type="Gene3D" id="3.40.50.150">
    <property type="entry name" value="Vaccinia Virus protein VP39"/>
    <property type="match status" value="1"/>
</dbReference>
<keyword evidence="3 11" id="KW-0489">Methyltransferase</keyword>
<evidence type="ECO:0000256" key="6">
    <source>
        <dbReference type="ARBA" id="ARBA00022968"/>
    </source>
</evidence>
<dbReference type="SUPFAM" id="SSF53335">
    <property type="entry name" value="S-adenosyl-L-methionine-dependent methyltransferases"/>
    <property type="match status" value="1"/>
</dbReference>
<evidence type="ECO:0000313" key="13">
    <source>
        <dbReference type="Proteomes" id="UP000266723"/>
    </source>
</evidence>
<keyword evidence="7 11" id="KW-1133">Transmembrane helix</keyword>
<dbReference type="InterPro" id="IPR004159">
    <property type="entry name" value="Put_SAM_MeTrfase"/>
</dbReference>
<evidence type="ECO:0000256" key="3">
    <source>
        <dbReference type="ARBA" id="ARBA00022603"/>
    </source>
</evidence>
<comment type="caution">
    <text evidence="12">The sequence shown here is derived from an EMBL/GenBank/DDBJ whole genome shotgun (WGS) entry which is preliminary data.</text>
</comment>
<evidence type="ECO:0000256" key="1">
    <source>
        <dbReference type="ARBA" id="ARBA00004606"/>
    </source>
</evidence>
<keyword evidence="8 11" id="KW-0472">Membrane</keyword>
<dbReference type="EMBL" id="QGKV02000649">
    <property type="protein sequence ID" value="KAF3578019.1"/>
    <property type="molecule type" value="Genomic_DNA"/>
</dbReference>
<dbReference type="InterPro" id="IPR029063">
    <property type="entry name" value="SAM-dependent_MTases_sf"/>
</dbReference>
<evidence type="ECO:0000256" key="5">
    <source>
        <dbReference type="ARBA" id="ARBA00022692"/>
    </source>
</evidence>
<name>A0ABQ7DK38_BRACR</name>
<organism evidence="12 13">
    <name type="scientific">Brassica cretica</name>
    <name type="common">Mustard</name>
    <dbReference type="NCBI Taxonomy" id="69181"/>
    <lineage>
        <taxon>Eukaryota</taxon>
        <taxon>Viridiplantae</taxon>
        <taxon>Streptophyta</taxon>
        <taxon>Embryophyta</taxon>
        <taxon>Tracheophyta</taxon>
        <taxon>Spermatophyta</taxon>
        <taxon>Magnoliopsida</taxon>
        <taxon>eudicotyledons</taxon>
        <taxon>Gunneridae</taxon>
        <taxon>Pentapetalae</taxon>
        <taxon>rosids</taxon>
        <taxon>malvids</taxon>
        <taxon>Brassicales</taxon>
        <taxon>Brassicaceae</taxon>
        <taxon>Brassiceae</taxon>
        <taxon>Brassica</taxon>
    </lineage>
</organism>
<feature type="transmembrane region" description="Helical" evidence="11">
    <location>
        <begin position="16"/>
        <end position="35"/>
    </location>
</feature>
<dbReference type="PANTHER" id="PTHR10108">
    <property type="entry name" value="SAM-DEPENDENT METHYLTRANSFERASE"/>
    <property type="match status" value="1"/>
</dbReference>
<keyword evidence="9 11" id="KW-0325">Glycoprotein</keyword>
<evidence type="ECO:0000256" key="8">
    <source>
        <dbReference type="ARBA" id="ARBA00023136"/>
    </source>
</evidence>
<reference evidence="12 13" key="1">
    <citation type="journal article" date="2020" name="BMC Genomics">
        <title>Intraspecific diversification of the crop wild relative Brassica cretica Lam. using demographic model selection.</title>
        <authorList>
            <person name="Kioukis A."/>
            <person name="Michalopoulou V.A."/>
            <person name="Briers L."/>
            <person name="Pirintsos S."/>
            <person name="Studholme D.J."/>
            <person name="Pavlidis P."/>
            <person name="Sarris P.F."/>
        </authorList>
    </citation>
    <scope>NUCLEOTIDE SEQUENCE [LARGE SCALE GENOMIC DNA]</scope>
    <source>
        <strain evidence="13">cv. PFS-1207/04</strain>
    </source>
</reference>
<evidence type="ECO:0000313" key="12">
    <source>
        <dbReference type="EMBL" id="KAF3578019.1"/>
    </source>
</evidence>
<keyword evidence="4 11" id="KW-0808">Transferase</keyword>
<dbReference type="PANTHER" id="PTHR10108:SF1142">
    <property type="entry name" value="METHYLTRANSFERASE"/>
    <property type="match status" value="1"/>
</dbReference>
<evidence type="ECO:0000256" key="10">
    <source>
        <dbReference type="ARBA" id="ARBA00037847"/>
    </source>
</evidence>
<sequence>MNLFTRASPRDKKSNLYYITLIGLLCIGSYLLGIWRTSSVIPRAAFDYSSGPPCEKFSKTTSTRDLDFNAHHNPHDPPPVKAAAVSFPSCGAKLSEHTPCEDAKRSLKFPRGRLEYRQRHCPEREEALKCRIPAPYGYKTPFRWPESRDVAWFANVPHTELTVEKKNQNWVRYENDRFWFPGGGTMFPRGADAYIDDIGRLIDLSHGSIRTAIDTGCGVRKIFPQQYMCEAMSTYPRTYDFIHADSVFTLYQDKCEPEDILLEMDRILRPGGGVIIRDDVDVLIKVKELTKGLQWEGRIADHEKSPHERVKIYYAVKQYWTVTAPEEDKNSTKALS</sequence>